<proteinExistence type="predicted"/>
<name>A0A3M2M7E5_9ACTN</name>
<dbReference type="AlphaFoldDB" id="A0A3M2M7E5"/>
<reference evidence="2 3" key="1">
    <citation type="submission" date="2018-10" db="EMBL/GenBank/DDBJ databases">
        <title>Isolation from soil.</title>
        <authorList>
            <person name="Hu J."/>
        </authorList>
    </citation>
    <scope>NUCLEOTIDE SEQUENCE [LARGE SCALE GENOMIC DNA]</scope>
    <source>
        <strain evidence="2 3">NEAU-Ht49</strain>
    </source>
</reference>
<gene>
    <name evidence="2" type="ORF">EBO15_09950</name>
</gene>
<dbReference type="Pfam" id="PF04738">
    <property type="entry name" value="Lant_dehydr_N"/>
    <property type="match status" value="1"/>
</dbReference>
<evidence type="ECO:0000313" key="3">
    <source>
        <dbReference type="Proteomes" id="UP000282674"/>
    </source>
</evidence>
<accession>A0A3M2M7E5</accession>
<keyword evidence="3" id="KW-1185">Reference proteome</keyword>
<comment type="caution">
    <text evidence="2">The sequence shown here is derived from an EMBL/GenBank/DDBJ whole genome shotgun (WGS) entry which is preliminary data.</text>
</comment>
<dbReference type="OrthoDB" id="8428173at2"/>
<dbReference type="EMBL" id="RFFG01000013">
    <property type="protein sequence ID" value="RMI45516.1"/>
    <property type="molecule type" value="Genomic_DNA"/>
</dbReference>
<feature type="domain" description="Lantibiotic dehydratase N-terminal" evidence="1">
    <location>
        <begin position="95"/>
        <end position="552"/>
    </location>
</feature>
<protein>
    <submittedName>
        <fullName evidence="2">Lantibiotic dehydratase</fullName>
    </submittedName>
</protein>
<evidence type="ECO:0000259" key="1">
    <source>
        <dbReference type="Pfam" id="PF04738"/>
    </source>
</evidence>
<dbReference type="InterPro" id="IPR006827">
    <property type="entry name" value="Lant_deHydtase_N"/>
</dbReference>
<sequence>MVIPVGGRPFPALAGERVGDSEHSVPLPGTDWTVWEDAILRSTGFPADGLGLFSAPACAAVADAFLEGRASEDDVARALDTAIADAGRAALDVAADPLFREALTWQNLGMARQLACFGPPDPVREGAMTGKELRRARHRRRARESAVVRYWQRYCGKNDTIGFFGPVTWATIDPDAERAVTIRPGAGLLRSRKVDYEFWALEAYVTSLLADPDVAPWLPARLHPHLAVRDGHLLQPGKDPVPLDDVEAEVLALCDGVRPAAEIAHDLRHAAVLDRLVEDGVVWQGVNMPYNARAEGVLRAALDAIPEPAARERALAGLDRLDRARAAVADAAGDPDALADALDGLDAEFTALTGADAHRLGGQMYVGRRVCFEDTVRDLDATIGAPILEALSGPFGRVLLPAARWVSVALADAYDEAFRDLYERLREPGADSVPMPVLWEAVQPLITGTDRPGDAVAAEFARRWDELVGVDAATAGESRLFLDSAELAERAAVLFAADRPGWPAARIQSPDLHIGAVGADALARGEFTLVLGEMHTAWPTLDSAVFTDRHPDPGKLRDAAADDIGPQFRPLYPTWWRQYTARIAPVLGETDRQIAFTAAPGADPARVLPTVTLTVVDRDGTLEVIGPDGLRRPLRDVFCLLFGFLGAEAFKRIGTGAHHPRVTMDRLVVVRETWRTTVGATGIAPKKGVVPEYLAARRLRASLGLPDRVFAKVGTEIKPTYVDFTGPRYVSAFASIIRSARDSFGDDVPVTFTELLPGPEEAWLEDAEGRRYSSELRIQMVDPERPA</sequence>
<organism evidence="2 3">
    <name type="scientific">Actinomadura harenae</name>
    <dbReference type="NCBI Taxonomy" id="2483351"/>
    <lineage>
        <taxon>Bacteria</taxon>
        <taxon>Bacillati</taxon>
        <taxon>Actinomycetota</taxon>
        <taxon>Actinomycetes</taxon>
        <taxon>Streptosporangiales</taxon>
        <taxon>Thermomonosporaceae</taxon>
        <taxon>Actinomadura</taxon>
    </lineage>
</organism>
<dbReference type="Proteomes" id="UP000282674">
    <property type="component" value="Unassembled WGS sequence"/>
</dbReference>
<evidence type="ECO:0000313" key="2">
    <source>
        <dbReference type="EMBL" id="RMI45516.1"/>
    </source>
</evidence>